<dbReference type="SUPFAM" id="SSF56784">
    <property type="entry name" value="HAD-like"/>
    <property type="match status" value="1"/>
</dbReference>
<dbReference type="SFLD" id="SFLDS00003">
    <property type="entry name" value="Haloacid_Dehalogenase"/>
    <property type="match status" value="1"/>
</dbReference>
<dbReference type="STRING" id="1123307.GCA_000380065_01043"/>
<dbReference type="InterPro" id="IPR023214">
    <property type="entry name" value="HAD_sf"/>
</dbReference>
<dbReference type="NCBIfam" id="TIGR01549">
    <property type="entry name" value="HAD-SF-IA-v1"/>
    <property type="match status" value="1"/>
</dbReference>
<dbReference type="PANTHER" id="PTHR46470:SF2">
    <property type="entry name" value="GLYCERALDEHYDE 3-PHOSPHATE PHOSPHATASE"/>
    <property type="match status" value="1"/>
</dbReference>
<keyword evidence="4" id="KW-0460">Magnesium</keyword>
<dbReference type="InterPro" id="IPR036412">
    <property type="entry name" value="HAD-like_sf"/>
</dbReference>
<dbReference type="PANTHER" id="PTHR46470">
    <property type="entry name" value="N-ACYLNEURAMINATE-9-PHOSPHATASE"/>
    <property type="match status" value="1"/>
</dbReference>
<name>A0A380KY44_9STRE</name>
<dbReference type="NCBIfam" id="TIGR01509">
    <property type="entry name" value="HAD-SF-IA-v3"/>
    <property type="match status" value="1"/>
</dbReference>
<evidence type="ECO:0000256" key="2">
    <source>
        <dbReference type="ARBA" id="ARBA00022723"/>
    </source>
</evidence>
<evidence type="ECO:0000256" key="4">
    <source>
        <dbReference type="ARBA" id="ARBA00022842"/>
    </source>
</evidence>
<dbReference type="SFLD" id="SFLDG01129">
    <property type="entry name" value="C1.5:_HAD__Beta-PGM__Phosphata"/>
    <property type="match status" value="1"/>
</dbReference>
<dbReference type="RefSeq" id="WP_018371741.1">
    <property type="nucleotide sequence ID" value="NZ_UHFR01000005.1"/>
</dbReference>
<comment type="cofactor">
    <cofactor evidence="1">
        <name>Mg(2+)</name>
        <dbReference type="ChEBI" id="CHEBI:18420"/>
    </cofactor>
</comment>
<gene>
    <name evidence="5" type="primary">gph</name>
    <name evidence="5" type="ORF">NCTC13765_00510</name>
</gene>
<dbReference type="InterPro" id="IPR041492">
    <property type="entry name" value="HAD_2"/>
</dbReference>
<evidence type="ECO:0000313" key="5">
    <source>
        <dbReference type="EMBL" id="SUN76064.1"/>
    </source>
</evidence>
<dbReference type="InterPro" id="IPR051400">
    <property type="entry name" value="HAD-like_hydrolase"/>
</dbReference>
<reference evidence="5" key="1">
    <citation type="submission" date="2018-06" db="EMBL/GenBank/DDBJ databases">
        <authorList>
            <consortium name="Pathogen Informatics"/>
            <person name="Doyle S."/>
        </authorList>
    </citation>
    <scope>NUCLEOTIDE SEQUENCE [LARGE SCALE GENOMIC DNA]</scope>
    <source>
        <strain evidence="5">NCTC13765</strain>
    </source>
</reference>
<dbReference type="EMBL" id="UHFR01000005">
    <property type="protein sequence ID" value="SUN76064.1"/>
    <property type="molecule type" value="Genomic_DNA"/>
</dbReference>
<keyword evidence="3 5" id="KW-0378">Hydrolase</keyword>
<evidence type="ECO:0000256" key="3">
    <source>
        <dbReference type="ARBA" id="ARBA00022801"/>
    </source>
</evidence>
<dbReference type="Gene3D" id="3.40.50.1000">
    <property type="entry name" value="HAD superfamily/HAD-like"/>
    <property type="match status" value="1"/>
</dbReference>
<dbReference type="GO" id="GO:0008967">
    <property type="term" value="F:phosphoglycolate phosphatase activity"/>
    <property type="evidence" value="ECO:0007669"/>
    <property type="project" value="UniProtKB-EC"/>
</dbReference>
<dbReference type="Gene3D" id="1.10.150.520">
    <property type="match status" value="1"/>
</dbReference>
<dbReference type="EC" id="3.1.3.18" evidence="5"/>
<dbReference type="GO" id="GO:0046872">
    <property type="term" value="F:metal ion binding"/>
    <property type="evidence" value="ECO:0007669"/>
    <property type="project" value="UniProtKB-KW"/>
</dbReference>
<protein>
    <submittedName>
        <fullName evidence="5">HAD superfamily hydrolase</fullName>
        <ecNumber evidence="5">3.1.3.18</ecNumber>
    </submittedName>
</protein>
<dbReference type="GO" id="GO:0044281">
    <property type="term" value="P:small molecule metabolic process"/>
    <property type="evidence" value="ECO:0007669"/>
    <property type="project" value="UniProtKB-ARBA"/>
</dbReference>
<dbReference type="InterPro" id="IPR006439">
    <property type="entry name" value="HAD-SF_hydro_IA"/>
</dbReference>
<dbReference type="Proteomes" id="UP000254634">
    <property type="component" value="Unassembled WGS sequence"/>
</dbReference>
<sequence length="216" mass="24777">MNKEIQWIFFDVGMTLIDETNSYQDFVERCVVSLRQHDLAVCHEGFWQKMKEASCDFKNPLQTALNYYRGELKLPRPIWQVKNECLMPEVKVTLAKLQSSYHLGIIANQVQGLEGCLRKLGIADYFDLILSSSDCAYHKPQPEIFQLALKQAQAKAENCVYVGDRCDNDIIPAKKLGFTTIRMLYGLAALQAENPDFPSDFQITKLTQIMDVLMRK</sequence>
<organism evidence="5 6">
    <name type="scientific">Streptococcus massiliensis</name>
    <dbReference type="NCBI Taxonomy" id="313439"/>
    <lineage>
        <taxon>Bacteria</taxon>
        <taxon>Bacillati</taxon>
        <taxon>Bacillota</taxon>
        <taxon>Bacilli</taxon>
        <taxon>Lactobacillales</taxon>
        <taxon>Streptococcaceae</taxon>
        <taxon>Streptococcus</taxon>
    </lineage>
</organism>
<keyword evidence="6" id="KW-1185">Reference proteome</keyword>
<accession>A0A380KY44</accession>
<evidence type="ECO:0000313" key="6">
    <source>
        <dbReference type="Proteomes" id="UP000254634"/>
    </source>
</evidence>
<dbReference type="AlphaFoldDB" id="A0A380KY44"/>
<proteinExistence type="predicted"/>
<evidence type="ECO:0000256" key="1">
    <source>
        <dbReference type="ARBA" id="ARBA00001946"/>
    </source>
</evidence>
<dbReference type="Pfam" id="PF13419">
    <property type="entry name" value="HAD_2"/>
    <property type="match status" value="1"/>
</dbReference>
<dbReference type="OrthoDB" id="25198at2"/>
<keyword evidence="2" id="KW-0479">Metal-binding</keyword>